<evidence type="ECO:0000259" key="1">
    <source>
        <dbReference type="PROSITE" id="PS50921"/>
    </source>
</evidence>
<accession>A0A1H9PNA5</accession>
<sequence>MANVVVAFAKDTDALNFKNILVRRGFNVAAVCNSGAQALSAMEDLGNGVIVCGYRLGDMICQELAEDLPSYFQMLLIASPAKLEAIDLPDNVISLQTPLQTDTLISTLNMMLDGVSKKRRKARDGAKNKRSDKELETIKKAKELLMDRHHMTEPEAHHYLQKCSMDSGTGIVEAAEMIISLNSI</sequence>
<dbReference type="OrthoDB" id="9808843at2"/>
<feature type="domain" description="ANTAR" evidence="1">
    <location>
        <begin position="118"/>
        <end position="179"/>
    </location>
</feature>
<name>A0A1H9PNA5_BUTFI</name>
<proteinExistence type="predicted"/>
<evidence type="ECO:0000313" key="2">
    <source>
        <dbReference type="EMBL" id="SER49627.1"/>
    </source>
</evidence>
<dbReference type="PROSITE" id="PS50921">
    <property type="entry name" value="ANTAR"/>
    <property type="match status" value="1"/>
</dbReference>
<dbReference type="SMART" id="SM01012">
    <property type="entry name" value="ANTAR"/>
    <property type="match status" value="1"/>
</dbReference>
<dbReference type="GO" id="GO:0003723">
    <property type="term" value="F:RNA binding"/>
    <property type="evidence" value="ECO:0007669"/>
    <property type="project" value="InterPro"/>
</dbReference>
<dbReference type="AlphaFoldDB" id="A0A1H9PNA5"/>
<dbReference type="InterPro" id="IPR011006">
    <property type="entry name" value="CheY-like_superfamily"/>
</dbReference>
<reference evidence="2 3" key="1">
    <citation type="submission" date="2016-10" db="EMBL/GenBank/DDBJ databases">
        <authorList>
            <person name="de Groot N.N."/>
        </authorList>
    </citation>
    <scope>NUCLEOTIDE SEQUENCE [LARGE SCALE GENOMIC DNA]</scope>
    <source>
        <strain evidence="2 3">AR40</strain>
    </source>
</reference>
<evidence type="ECO:0000313" key="3">
    <source>
        <dbReference type="Proteomes" id="UP000182584"/>
    </source>
</evidence>
<dbReference type="eggNOG" id="COG3707">
    <property type="taxonomic scope" value="Bacteria"/>
</dbReference>
<dbReference type="SUPFAM" id="SSF52172">
    <property type="entry name" value="CheY-like"/>
    <property type="match status" value="1"/>
</dbReference>
<gene>
    <name evidence="2" type="ORF">SAMN04487884_10692</name>
</gene>
<dbReference type="InterPro" id="IPR036388">
    <property type="entry name" value="WH-like_DNA-bd_sf"/>
</dbReference>
<organism evidence="2 3">
    <name type="scientific">Butyrivibrio fibrisolvens</name>
    <dbReference type="NCBI Taxonomy" id="831"/>
    <lineage>
        <taxon>Bacteria</taxon>
        <taxon>Bacillati</taxon>
        <taxon>Bacillota</taxon>
        <taxon>Clostridia</taxon>
        <taxon>Lachnospirales</taxon>
        <taxon>Lachnospiraceae</taxon>
        <taxon>Butyrivibrio</taxon>
    </lineage>
</organism>
<protein>
    <submittedName>
        <fullName evidence="2">Response regulator NasT</fullName>
    </submittedName>
</protein>
<dbReference type="RefSeq" id="WP_022758026.1">
    <property type="nucleotide sequence ID" value="NZ_FOGJ01000006.1"/>
</dbReference>
<dbReference type="Proteomes" id="UP000182584">
    <property type="component" value="Unassembled WGS sequence"/>
</dbReference>
<dbReference type="Pfam" id="PF03861">
    <property type="entry name" value="ANTAR"/>
    <property type="match status" value="1"/>
</dbReference>
<dbReference type="Gene3D" id="1.10.10.10">
    <property type="entry name" value="Winged helix-like DNA-binding domain superfamily/Winged helix DNA-binding domain"/>
    <property type="match status" value="1"/>
</dbReference>
<dbReference type="EMBL" id="FOGJ01000006">
    <property type="protein sequence ID" value="SER49627.1"/>
    <property type="molecule type" value="Genomic_DNA"/>
</dbReference>
<dbReference type="InterPro" id="IPR005561">
    <property type="entry name" value="ANTAR"/>
</dbReference>